<evidence type="ECO:0000313" key="3">
    <source>
        <dbReference type="Proteomes" id="UP000034881"/>
    </source>
</evidence>
<reference evidence="2 3" key="1">
    <citation type="journal article" date="2015" name="Nature">
        <title>rRNA introns, odd ribosomes, and small enigmatic genomes across a large radiation of phyla.</title>
        <authorList>
            <person name="Brown C.T."/>
            <person name="Hug L.A."/>
            <person name="Thomas B.C."/>
            <person name="Sharon I."/>
            <person name="Castelle C.J."/>
            <person name="Singh A."/>
            <person name="Wilkins M.J."/>
            <person name="Williams K.H."/>
            <person name="Banfield J.F."/>
        </authorList>
    </citation>
    <scope>NUCLEOTIDE SEQUENCE [LARGE SCALE GENOMIC DNA]</scope>
</reference>
<protein>
    <recommendedName>
        <fullName evidence="4">YokE-like PH domain-containing protein</fullName>
    </recommendedName>
</protein>
<feature type="region of interest" description="Disordered" evidence="1">
    <location>
        <begin position="1"/>
        <end position="22"/>
    </location>
</feature>
<proteinExistence type="predicted"/>
<evidence type="ECO:0000256" key="1">
    <source>
        <dbReference type="SAM" id="MobiDB-lite"/>
    </source>
</evidence>
<gene>
    <name evidence="2" type="ORF">UT77_C0003G0089</name>
</gene>
<sequence length="161" mass="18405">MMSSETMDIKRNEQITSDKKSADKNTVEGLVRKSNRILVSISSHGFPFDLFPNTINIEEGRITIITRSFFSSSQVHSVDIKDISNIFINTAPFFAQLVIVSKTSTQNEIRIKNLRKKEAVFARRIIEGLRVFENKQIDTSNYTKEELIAKLEELSTTEITM</sequence>
<organism evidence="2 3">
    <name type="scientific">Candidatus Daviesbacteria bacterium GW2011_GWC2_40_12</name>
    <dbReference type="NCBI Taxonomy" id="1618431"/>
    <lineage>
        <taxon>Bacteria</taxon>
        <taxon>Candidatus Daviesiibacteriota</taxon>
    </lineage>
</organism>
<evidence type="ECO:0000313" key="2">
    <source>
        <dbReference type="EMBL" id="KKR42294.1"/>
    </source>
</evidence>
<accession>A0A0G0QPE8</accession>
<feature type="compositionally biased region" description="Basic and acidic residues" evidence="1">
    <location>
        <begin position="7"/>
        <end position="22"/>
    </location>
</feature>
<comment type="caution">
    <text evidence="2">The sequence shown here is derived from an EMBL/GenBank/DDBJ whole genome shotgun (WGS) entry which is preliminary data.</text>
</comment>
<name>A0A0G0QPE8_9BACT</name>
<evidence type="ECO:0008006" key="4">
    <source>
        <dbReference type="Google" id="ProtNLM"/>
    </source>
</evidence>
<dbReference type="Proteomes" id="UP000034881">
    <property type="component" value="Unassembled WGS sequence"/>
</dbReference>
<dbReference type="EMBL" id="LBYB01000003">
    <property type="protein sequence ID" value="KKR42294.1"/>
    <property type="molecule type" value="Genomic_DNA"/>
</dbReference>
<dbReference type="AlphaFoldDB" id="A0A0G0QPE8"/>